<comment type="subcellular location">
    <subcellularLocation>
        <location evidence="12">Cell membrane</location>
        <topology evidence="12">Peripheral membrane protein</topology>
    </subcellularLocation>
</comment>
<feature type="active site" description="Charge relay system; for autoendoproteolytic cleavage activity" evidence="12">
    <location>
        <position position="247"/>
    </location>
</feature>
<feature type="site" description="Cleavage (non-hydrolytic); by autocatalysis" evidence="12">
    <location>
        <begin position="246"/>
        <end position="247"/>
    </location>
</feature>
<keyword evidence="3 12" id="KW-0444">Lipid biosynthesis</keyword>
<evidence type="ECO:0000256" key="1">
    <source>
        <dbReference type="ARBA" id="ARBA00005189"/>
    </source>
</evidence>
<dbReference type="NCBIfam" id="TIGR00163">
    <property type="entry name" value="PS_decarb"/>
    <property type="match status" value="1"/>
</dbReference>
<reference evidence="13" key="1">
    <citation type="submission" date="2017-05" db="EMBL/GenBank/DDBJ databases">
        <authorList>
            <person name="Varghese N."/>
            <person name="Submissions S."/>
        </authorList>
    </citation>
    <scope>NUCLEOTIDE SEQUENCE</scope>
    <source>
        <strain evidence="13">DSM 45262</strain>
    </source>
</reference>
<dbReference type="InterPro" id="IPR033178">
    <property type="entry name" value="PSD_type1_pro"/>
</dbReference>
<keyword evidence="9 12" id="KW-0456">Lyase</keyword>
<keyword evidence="14" id="KW-1185">Reference proteome</keyword>
<feature type="active site" description="Charge relay system; for autoendoproteolytic cleavage activity" evidence="12">
    <location>
        <position position="143"/>
    </location>
</feature>
<evidence type="ECO:0000256" key="2">
    <source>
        <dbReference type="ARBA" id="ARBA00022475"/>
    </source>
</evidence>
<evidence type="ECO:0000256" key="4">
    <source>
        <dbReference type="ARBA" id="ARBA00022793"/>
    </source>
</evidence>
<feature type="chain" id="PRO_5041496200" description="Phosphatidylserine decarboxylase beta chain" evidence="12">
    <location>
        <begin position="1"/>
        <end position="246"/>
    </location>
</feature>
<comment type="similarity">
    <text evidence="12">Belongs to the phosphatidylserine decarboxylase family. PSD-B subfamily. Prokaryotic type I sub-subfamily.</text>
</comment>
<evidence type="ECO:0000256" key="10">
    <source>
        <dbReference type="ARBA" id="ARBA00023264"/>
    </source>
</evidence>
<dbReference type="Proteomes" id="UP001157946">
    <property type="component" value="Unassembled WGS sequence"/>
</dbReference>
<sequence>MKQSITKAFWRGLPKKGLSRLMGKVARHPFSRHLIPLYIRHFDIDLAPVKKPLDQFEHLLDFFVRELHPEARPICGGKAQVVSPVDGTVSEGGTITEGRLIQAKGVSYSLSQLLGGNEAAVKRFDGGQFVTIYLSPRDYHRIHMPIAGRVVSSTYIPGELYPVNEMGIRLVPGLFAVNERVITYIEGESGLTALIKVGATNVGSIKVTYDQAIATNPKPSRPFAHKDYATPERLAKGAEVGRFEFGSTVILLFEPGQIEWSIPLAKGTSVRMGQEIARLVRLEEEASCSDTH</sequence>
<protein>
    <recommendedName>
        <fullName evidence="12">Phosphatidylserine decarboxylase proenzyme</fullName>
        <ecNumber evidence="12">4.1.1.65</ecNumber>
    </recommendedName>
    <component>
        <recommendedName>
            <fullName evidence="12">Phosphatidylserine decarboxylase alpha chain</fullName>
        </recommendedName>
    </component>
    <component>
        <recommendedName>
            <fullName evidence="12">Phosphatidylserine decarboxylase beta chain</fullName>
        </recommendedName>
    </component>
</protein>
<feature type="active site" description="Schiff-base intermediate with substrate; via pyruvic acid; for decarboxylase activity" evidence="12">
    <location>
        <position position="247"/>
    </location>
</feature>
<proteinExistence type="inferred from homology"/>
<comment type="pathway">
    <text evidence="12">Phospholipid metabolism; phosphatidylethanolamine biosynthesis; phosphatidylethanolamine from CDP-diacylglycerol: step 2/2.</text>
</comment>
<dbReference type="RefSeq" id="WP_102993091.1">
    <property type="nucleotide sequence ID" value="NZ_FXTU01000002.1"/>
</dbReference>
<evidence type="ECO:0000256" key="6">
    <source>
        <dbReference type="ARBA" id="ARBA00023136"/>
    </source>
</evidence>
<keyword evidence="7 12" id="KW-0865">Zymogen</keyword>
<evidence type="ECO:0000256" key="8">
    <source>
        <dbReference type="ARBA" id="ARBA00023209"/>
    </source>
</evidence>
<evidence type="ECO:0000256" key="12">
    <source>
        <dbReference type="HAMAP-Rule" id="MF_00662"/>
    </source>
</evidence>
<comment type="cofactor">
    <cofactor evidence="12">
        <name>pyruvate</name>
        <dbReference type="ChEBI" id="CHEBI:15361"/>
    </cofactor>
    <text evidence="12">Binds 1 pyruvoyl group covalently per subunit.</text>
</comment>
<evidence type="ECO:0000256" key="11">
    <source>
        <dbReference type="ARBA" id="ARBA00023317"/>
    </source>
</evidence>
<evidence type="ECO:0000256" key="3">
    <source>
        <dbReference type="ARBA" id="ARBA00022516"/>
    </source>
</evidence>
<dbReference type="PANTHER" id="PTHR10067">
    <property type="entry name" value="PHOSPHATIDYLSERINE DECARBOXYLASE"/>
    <property type="match status" value="1"/>
</dbReference>
<evidence type="ECO:0000256" key="5">
    <source>
        <dbReference type="ARBA" id="ARBA00023098"/>
    </source>
</evidence>
<evidence type="ECO:0000256" key="7">
    <source>
        <dbReference type="ARBA" id="ARBA00023145"/>
    </source>
</evidence>
<keyword evidence="10 12" id="KW-1208">Phospholipid metabolism</keyword>
<name>A0AA45WML3_9BACL</name>
<keyword evidence="6 12" id="KW-0472">Membrane</keyword>
<evidence type="ECO:0000313" key="14">
    <source>
        <dbReference type="Proteomes" id="UP001157946"/>
    </source>
</evidence>
<dbReference type="EC" id="4.1.1.65" evidence="12"/>
<dbReference type="EMBL" id="FXTU01000002">
    <property type="protein sequence ID" value="SMP13916.1"/>
    <property type="molecule type" value="Genomic_DNA"/>
</dbReference>
<comment type="subunit">
    <text evidence="12">Heterodimer of a large membrane-associated beta subunit and a small pyruvoyl-containing alpha subunit.</text>
</comment>
<organism evidence="13 14">
    <name type="scientific">Laceyella tengchongensis</name>
    <dbReference type="NCBI Taxonomy" id="574699"/>
    <lineage>
        <taxon>Bacteria</taxon>
        <taxon>Bacillati</taxon>
        <taxon>Bacillota</taxon>
        <taxon>Bacilli</taxon>
        <taxon>Bacillales</taxon>
        <taxon>Thermoactinomycetaceae</taxon>
        <taxon>Laceyella</taxon>
    </lineage>
</organism>
<dbReference type="GO" id="GO:0006646">
    <property type="term" value="P:phosphatidylethanolamine biosynthetic process"/>
    <property type="evidence" value="ECO:0007669"/>
    <property type="project" value="UniProtKB-UniRule"/>
</dbReference>
<accession>A0AA45WML3</accession>
<evidence type="ECO:0000256" key="9">
    <source>
        <dbReference type="ARBA" id="ARBA00023239"/>
    </source>
</evidence>
<keyword evidence="2 12" id="KW-1003">Cell membrane</keyword>
<comment type="function">
    <text evidence="12">Catalyzes the formation of phosphatidylethanolamine (PtdEtn) from phosphatidylserine (PtdSer).</text>
</comment>
<dbReference type="InterPro" id="IPR033177">
    <property type="entry name" value="PSD-B"/>
</dbReference>
<comment type="pathway">
    <text evidence="1">Lipid metabolism.</text>
</comment>
<keyword evidence="11 12" id="KW-0670">Pyruvate</keyword>
<dbReference type="PANTHER" id="PTHR10067:SF6">
    <property type="entry name" value="PHOSPHATIDYLSERINE DECARBOXYLASE PROENZYME, MITOCHONDRIAL"/>
    <property type="match status" value="1"/>
</dbReference>
<keyword evidence="5 12" id="KW-0443">Lipid metabolism</keyword>
<keyword evidence="4 12" id="KW-0210">Decarboxylase</keyword>
<dbReference type="InterPro" id="IPR003817">
    <property type="entry name" value="PS_Dcarbxylase"/>
</dbReference>
<gene>
    <name evidence="12" type="primary">psd</name>
    <name evidence="13" type="ORF">SAMN06265361_102517</name>
</gene>
<dbReference type="GO" id="GO:0004609">
    <property type="term" value="F:phosphatidylserine decarboxylase activity"/>
    <property type="evidence" value="ECO:0007669"/>
    <property type="project" value="UniProtKB-UniRule"/>
</dbReference>
<feature type="modified residue" description="Pyruvic acid (Ser); by autocatalysis" evidence="12">
    <location>
        <position position="247"/>
    </location>
</feature>
<keyword evidence="8 12" id="KW-0594">Phospholipid biosynthesis</keyword>
<dbReference type="HAMAP" id="MF_00662">
    <property type="entry name" value="PS_decarb_PSD_B_type1"/>
    <property type="match status" value="1"/>
</dbReference>
<dbReference type="Pfam" id="PF02666">
    <property type="entry name" value="PS_Dcarbxylase"/>
    <property type="match status" value="1"/>
</dbReference>
<comment type="caution">
    <text evidence="13">The sequence shown here is derived from an EMBL/GenBank/DDBJ whole genome shotgun (WGS) entry which is preliminary data.</text>
</comment>
<feature type="chain" id="PRO_5041496201" description="Phosphatidylserine decarboxylase alpha chain" evidence="12">
    <location>
        <begin position="247"/>
        <end position="292"/>
    </location>
</feature>
<feature type="active site" description="Charge relay system; for autoendoproteolytic cleavage activity" evidence="12">
    <location>
        <position position="86"/>
    </location>
</feature>
<dbReference type="AlphaFoldDB" id="A0AA45WML3"/>
<comment type="catalytic activity">
    <reaction evidence="12">
        <text>a 1,2-diacyl-sn-glycero-3-phospho-L-serine + H(+) = a 1,2-diacyl-sn-glycero-3-phosphoethanolamine + CO2</text>
        <dbReference type="Rhea" id="RHEA:20828"/>
        <dbReference type="ChEBI" id="CHEBI:15378"/>
        <dbReference type="ChEBI" id="CHEBI:16526"/>
        <dbReference type="ChEBI" id="CHEBI:57262"/>
        <dbReference type="ChEBI" id="CHEBI:64612"/>
        <dbReference type="EC" id="4.1.1.65"/>
    </reaction>
</comment>
<dbReference type="GO" id="GO:0005886">
    <property type="term" value="C:plasma membrane"/>
    <property type="evidence" value="ECO:0007669"/>
    <property type="project" value="UniProtKB-SubCell"/>
</dbReference>
<evidence type="ECO:0000313" key="13">
    <source>
        <dbReference type="EMBL" id="SMP13916.1"/>
    </source>
</evidence>
<comment type="PTM">
    <text evidence="12">Is synthesized initially as an inactive proenzyme. Formation of the active enzyme involves a self-maturation process in which the active site pyruvoyl group is generated from an internal serine residue via an autocatalytic post-translational modification. Two non-identical subunits are generated from the proenzyme in this reaction, and the pyruvate is formed at the N-terminus of the alpha chain, which is derived from the carboxyl end of the proenzyme. The autoendoproteolytic cleavage occurs by a canonical serine protease mechanism, in which the side chain hydroxyl group of the serine supplies its oxygen atom to form the C-terminus of the beta chain, while the remainder of the serine residue undergoes an oxidative deamination to produce ammonia and the pyruvoyl prosthetic group on the alpha chain. During this reaction, the Ser that is part of the protease active site of the proenzyme becomes the pyruvoyl prosthetic group, which constitutes an essential element of the active site of the mature decarboxylase.</text>
</comment>